<feature type="compositionally biased region" description="Low complexity" evidence="2">
    <location>
        <begin position="133"/>
        <end position="144"/>
    </location>
</feature>
<evidence type="ECO:0000256" key="2">
    <source>
        <dbReference type="SAM" id="MobiDB-lite"/>
    </source>
</evidence>
<dbReference type="SUPFAM" id="SSF55874">
    <property type="entry name" value="ATPase domain of HSP90 chaperone/DNA topoisomerase II/histidine kinase"/>
    <property type="match status" value="1"/>
</dbReference>
<dbReference type="InterPro" id="IPR036890">
    <property type="entry name" value="HATPase_C_sf"/>
</dbReference>
<evidence type="ECO:0000259" key="3">
    <source>
        <dbReference type="Pfam" id="PF13581"/>
    </source>
</evidence>
<dbReference type="Pfam" id="PF13581">
    <property type="entry name" value="HATPase_c_2"/>
    <property type="match status" value="1"/>
</dbReference>
<dbReference type="CDD" id="cd16936">
    <property type="entry name" value="HATPase_RsbW-like"/>
    <property type="match status" value="1"/>
</dbReference>
<dbReference type="EMBL" id="FOHX01000003">
    <property type="protein sequence ID" value="SET58567.1"/>
    <property type="molecule type" value="Genomic_DNA"/>
</dbReference>
<keyword evidence="1" id="KW-0723">Serine/threonine-protein kinase</keyword>
<reference evidence="4 5" key="1">
    <citation type="submission" date="2016-10" db="EMBL/GenBank/DDBJ databases">
        <authorList>
            <person name="de Groot N.N."/>
        </authorList>
    </citation>
    <scope>NUCLEOTIDE SEQUENCE [LARGE SCALE GENOMIC DNA]</scope>
    <source>
        <strain evidence="4 5">CGMCC 4.5598</strain>
    </source>
</reference>
<dbReference type="RefSeq" id="WP_091079998.1">
    <property type="nucleotide sequence ID" value="NZ_FOHX01000003.1"/>
</dbReference>
<dbReference type="PANTHER" id="PTHR35526">
    <property type="entry name" value="ANTI-SIGMA-F FACTOR RSBW-RELATED"/>
    <property type="match status" value="1"/>
</dbReference>
<dbReference type="STRING" id="568860.SAMN05421811_103504"/>
<feature type="region of interest" description="Disordered" evidence="2">
    <location>
        <begin position="133"/>
        <end position="186"/>
    </location>
</feature>
<dbReference type="GO" id="GO:0004674">
    <property type="term" value="F:protein serine/threonine kinase activity"/>
    <property type="evidence" value="ECO:0007669"/>
    <property type="project" value="UniProtKB-KW"/>
</dbReference>
<feature type="domain" description="Histidine kinase/HSP90-like ATPase" evidence="3">
    <location>
        <begin position="13"/>
        <end position="115"/>
    </location>
</feature>
<name>A0A1I0FKF8_9ACTN</name>
<sequence>MDKPAAMTLPIDADLARIRQAVRGFAEEAGLAGERLQNLVLAVNEAVTNVLDHGAGTGSVHLWRADEGVRVQIVDPAGRLRPADLDRSPPWPPTHGMGLWVIRQVCDEVRLDHPEGHSRLELFMAYRPVAESRGAASAADAPPRGTRPPTPRHPLRLHHRRETPAPDDSPEDDPGRSRFQDAAGQS</sequence>
<keyword evidence="5" id="KW-1185">Reference proteome</keyword>
<keyword evidence="4" id="KW-0418">Kinase</keyword>
<proteinExistence type="predicted"/>
<protein>
    <submittedName>
        <fullName evidence="4">Anti-sigma regulatory factor (Ser/Thr protein kinase)</fullName>
    </submittedName>
</protein>
<gene>
    <name evidence="4" type="ORF">SAMN05421811_103504</name>
</gene>
<dbReference type="InterPro" id="IPR050267">
    <property type="entry name" value="Anti-sigma-factor_SerPK"/>
</dbReference>
<dbReference type="Proteomes" id="UP000199361">
    <property type="component" value="Unassembled WGS sequence"/>
</dbReference>
<evidence type="ECO:0000256" key="1">
    <source>
        <dbReference type="ARBA" id="ARBA00022527"/>
    </source>
</evidence>
<evidence type="ECO:0000313" key="4">
    <source>
        <dbReference type="EMBL" id="SET58567.1"/>
    </source>
</evidence>
<dbReference type="Gene3D" id="3.30.565.10">
    <property type="entry name" value="Histidine kinase-like ATPase, C-terminal domain"/>
    <property type="match status" value="1"/>
</dbReference>
<dbReference type="InterPro" id="IPR003594">
    <property type="entry name" value="HATPase_dom"/>
</dbReference>
<organism evidence="4 5">
    <name type="scientific">Nonomuraea wenchangensis</name>
    <dbReference type="NCBI Taxonomy" id="568860"/>
    <lineage>
        <taxon>Bacteria</taxon>
        <taxon>Bacillati</taxon>
        <taxon>Actinomycetota</taxon>
        <taxon>Actinomycetes</taxon>
        <taxon>Streptosporangiales</taxon>
        <taxon>Streptosporangiaceae</taxon>
        <taxon>Nonomuraea</taxon>
    </lineage>
</organism>
<dbReference type="AlphaFoldDB" id="A0A1I0FKF8"/>
<dbReference type="OrthoDB" id="3748385at2"/>
<evidence type="ECO:0000313" key="5">
    <source>
        <dbReference type="Proteomes" id="UP000199361"/>
    </source>
</evidence>
<dbReference type="PANTHER" id="PTHR35526:SF3">
    <property type="entry name" value="ANTI-SIGMA-F FACTOR RSBW"/>
    <property type="match status" value="1"/>
</dbReference>
<keyword evidence="4" id="KW-0808">Transferase</keyword>
<accession>A0A1I0FKF8</accession>